<dbReference type="EMBL" id="GFAY01000044">
    <property type="protein sequence ID" value="JAV45606.1"/>
    <property type="molecule type" value="Transcribed_RNA"/>
</dbReference>
<feature type="region of interest" description="Disordered" evidence="3">
    <location>
        <begin position="1"/>
        <end position="103"/>
    </location>
</feature>
<dbReference type="GO" id="GO:0004860">
    <property type="term" value="F:protein kinase inhibitor activity"/>
    <property type="evidence" value="ECO:0007669"/>
    <property type="project" value="UniProtKB-KW"/>
</dbReference>
<evidence type="ECO:0000256" key="1">
    <source>
        <dbReference type="ARBA" id="ARBA00023013"/>
    </source>
</evidence>
<feature type="compositionally biased region" description="Basic residues" evidence="3">
    <location>
        <begin position="24"/>
        <end position="43"/>
    </location>
</feature>
<protein>
    <submittedName>
        <fullName evidence="4">Uncharacterized protein</fullName>
    </submittedName>
</protein>
<dbReference type="AlphaFoldDB" id="A0A1S8ADL4"/>
<feature type="compositionally biased region" description="Low complexity" evidence="3">
    <location>
        <begin position="58"/>
        <end position="79"/>
    </location>
</feature>
<proteinExistence type="predicted"/>
<evidence type="ECO:0000256" key="2">
    <source>
        <dbReference type="ARBA" id="ARBA00023306"/>
    </source>
</evidence>
<evidence type="ECO:0000313" key="4">
    <source>
        <dbReference type="EMBL" id="JAV45606.1"/>
    </source>
</evidence>
<dbReference type="InterPro" id="IPR040389">
    <property type="entry name" value="SMR"/>
</dbReference>
<evidence type="ECO:0000256" key="3">
    <source>
        <dbReference type="SAM" id="MobiDB-lite"/>
    </source>
</evidence>
<dbReference type="PANTHER" id="PTHR33142:SF8">
    <property type="entry name" value="CYCLIN-DEPENDENT PROTEIN KINASE INHIBITOR SMR9"/>
    <property type="match status" value="1"/>
</dbReference>
<sequence>MIRTRRTTTKSTTRAESAAAAKAKATKPRRAQYKRQQKQKQKQHVAQIKQPKINNVEDLLPSTSSTTTTTTTTTKNLLLLDHDDDTSSSSSSSGSGCSTPKAQRFRIPEIVTCPPAPKKQRVVSNCSSLQRNPSSRPIAFFAPPDLELFFFFALRDISV</sequence>
<dbReference type="GO" id="GO:0032875">
    <property type="term" value="P:regulation of DNA endoreduplication"/>
    <property type="evidence" value="ECO:0007669"/>
    <property type="project" value="InterPro"/>
</dbReference>
<keyword evidence="1" id="KW-0649">Protein kinase inhibitor</keyword>
<feature type="compositionally biased region" description="Low complexity" evidence="3">
    <location>
        <begin position="9"/>
        <end position="23"/>
    </location>
</feature>
<dbReference type="PANTHER" id="PTHR33142">
    <property type="entry name" value="CYCLIN-DEPENDENT PROTEIN KINASE INHIBITOR SMR13"/>
    <property type="match status" value="1"/>
</dbReference>
<keyword evidence="2" id="KW-0131">Cell cycle</keyword>
<accession>A0A1S8ADL4</accession>
<reference evidence="4" key="1">
    <citation type="submission" date="2016-12" db="EMBL/GenBank/DDBJ databases">
        <title>Transcriptomic, proteomic, and metabolomic analysis of Citrus limon response to graft inoculation by Candidatus Liberibacter asiaticus.</title>
        <authorList>
            <person name="Ramsey J."/>
            <person name="Chin E."/>
            <person name="Chavez J."/>
            <person name="Saha S."/>
            <person name="Mischuk D."/>
            <person name="Mahoney J."/>
            <person name="Mohr J."/>
            <person name="Robison F."/>
            <person name="Godfrey K."/>
            <person name="Levesque C."/>
            <person name="Foster L."/>
            <person name="Xu Y."/>
            <person name="Strickler S."/>
            <person name="Fernandez-Pozo N."/>
            <person name="Polek M.L."/>
            <person name="Giovannoni J."/>
            <person name="Mueller L.A."/>
            <person name="Slupsky C."/>
            <person name="Bruce J."/>
            <person name="Cilia M."/>
        </authorList>
    </citation>
    <scope>NUCLEOTIDE SEQUENCE</scope>
</reference>
<dbReference type="GO" id="GO:0005634">
    <property type="term" value="C:nucleus"/>
    <property type="evidence" value="ECO:0007669"/>
    <property type="project" value="TreeGrafter"/>
</dbReference>
<name>A0A1S8ADL4_CITLI</name>
<feature type="compositionally biased region" description="Low complexity" evidence="3">
    <location>
        <begin position="87"/>
        <end position="99"/>
    </location>
</feature>
<organism evidence="4">
    <name type="scientific">Citrus limon</name>
    <name type="common">Lemon</name>
    <name type="synonym">Citrus medica var. limon</name>
    <dbReference type="NCBI Taxonomy" id="2708"/>
    <lineage>
        <taxon>Eukaryota</taxon>
        <taxon>Viridiplantae</taxon>
        <taxon>Streptophyta</taxon>
        <taxon>Embryophyta</taxon>
        <taxon>Tracheophyta</taxon>
        <taxon>Spermatophyta</taxon>
        <taxon>Magnoliopsida</taxon>
        <taxon>eudicotyledons</taxon>
        <taxon>Gunneridae</taxon>
        <taxon>Pentapetalae</taxon>
        <taxon>rosids</taxon>
        <taxon>malvids</taxon>
        <taxon>Sapindales</taxon>
        <taxon>Rutaceae</taxon>
        <taxon>Aurantioideae</taxon>
        <taxon>Citrus</taxon>
    </lineage>
</organism>